<dbReference type="Pfam" id="PF00665">
    <property type="entry name" value="rve"/>
    <property type="match status" value="1"/>
</dbReference>
<keyword evidence="9" id="KW-1185">Reference proteome</keyword>
<dbReference type="SUPFAM" id="SSF50630">
    <property type="entry name" value="Acid proteases"/>
    <property type="match status" value="1"/>
</dbReference>
<keyword evidence="2" id="KW-0548">Nucleotidyltransferase</keyword>
<dbReference type="Gene3D" id="3.10.10.10">
    <property type="entry name" value="HIV Type 1 Reverse Transcriptase, subunit A, domain 1"/>
    <property type="match status" value="1"/>
</dbReference>
<dbReference type="GO" id="GO:0006508">
    <property type="term" value="P:proteolysis"/>
    <property type="evidence" value="ECO:0007669"/>
    <property type="project" value="InterPro"/>
</dbReference>
<dbReference type="GO" id="GO:0004523">
    <property type="term" value="F:RNA-DNA hybrid ribonuclease activity"/>
    <property type="evidence" value="ECO:0007669"/>
    <property type="project" value="InterPro"/>
</dbReference>
<dbReference type="InterPro" id="IPR050951">
    <property type="entry name" value="Retrovirus_Pol_polyprotein"/>
</dbReference>
<dbReference type="GO" id="GO:0003964">
    <property type="term" value="F:RNA-directed DNA polymerase activity"/>
    <property type="evidence" value="ECO:0007669"/>
    <property type="project" value="UniProtKB-KW"/>
</dbReference>
<evidence type="ECO:0000313" key="9">
    <source>
        <dbReference type="Proteomes" id="UP001333110"/>
    </source>
</evidence>
<feature type="domain" description="Integrase catalytic" evidence="7">
    <location>
        <begin position="599"/>
        <end position="719"/>
    </location>
</feature>
<evidence type="ECO:0000256" key="5">
    <source>
        <dbReference type="ARBA" id="ARBA00022801"/>
    </source>
</evidence>
<evidence type="ECO:0000256" key="6">
    <source>
        <dbReference type="ARBA" id="ARBA00022918"/>
    </source>
</evidence>
<dbReference type="InterPro" id="IPR001969">
    <property type="entry name" value="Aspartic_peptidase_AS"/>
</dbReference>
<keyword evidence="1" id="KW-0808">Transferase</keyword>
<keyword evidence="4" id="KW-0255">Endonuclease</keyword>
<dbReference type="AlphaFoldDB" id="A0AAN7N945"/>
<dbReference type="GO" id="GO:0003676">
    <property type="term" value="F:nucleic acid binding"/>
    <property type="evidence" value="ECO:0007669"/>
    <property type="project" value="InterPro"/>
</dbReference>
<dbReference type="PANTHER" id="PTHR37984:SF5">
    <property type="entry name" value="PROTEIN NYNRIN-LIKE"/>
    <property type="match status" value="1"/>
</dbReference>
<evidence type="ECO:0000256" key="3">
    <source>
        <dbReference type="ARBA" id="ARBA00022722"/>
    </source>
</evidence>
<dbReference type="InterPro" id="IPR012337">
    <property type="entry name" value="RNaseH-like_sf"/>
</dbReference>
<evidence type="ECO:0000256" key="4">
    <source>
        <dbReference type="ARBA" id="ARBA00022759"/>
    </source>
</evidence>
<evidence type="ECO:0000313" key="8">
    <source>
        <dbReference type="EMBL" id="KAK4810985.1"/>
    </source>
</evidence>
<name>A0AAN7N945_MYCAM</name>
<dbReference type="PROSITE" id="PS00141">
    <property type="entry name" value="ASP_PROTEASE"/>
    <property type="match status" value="1"/>
</dbReference>
<evidence type="ECO:0000256" key="1">
    <source>
        <dbReference type="ARBA" id="ARBA00022679"/>
    </source>
</evidence>
<keyword evidence="3" id="KW-0540">Nuclease</keyword>
<comment type="caution">
    <text evidence="8">The sequence shown here is derived from an EMBL/GenBank/DDBJ whole genome shotgun (WGS) entry which is preliminary data.</text>
</comment>
<dbReference type="InterPro" id="IPR001584">
    <property type="entry name" value="Integrase_cat-core"/>
</dbReference>
<dbReference type="GO" id="GO:0004190">
    <property type="term" value="F:aspartic-type endopeptidase activity"/>
    <property type="evidence" value="ECO:0007669"/>
    <property type="project" value="InterPro"/>
</dbReference>
<organism evidence="8 9">
    <name type="scientific">Mycteria americana</name>
    <name type="common">Wood stork</name>
    <dbReference type="NCBI Taxonomy" id="33587"/>
    <lineage>
        <taxon>Eukaryota</taxon>
        <taxon>Metazoa</taxon>
        <taxon>Chordata</taxon>
        <taxon>Craniata</taxon>
        <taxon>Vertebrata</taxon>
        <taxon>Euteleostomi</taxon>
        <taxon>Archelosauria</taxon>
        <taxon>Archosauria</taxon>
        <taxon>Dinosauria</taxon>
        <taxon>Saurischia</taxon>
        <taxon>Theropoda</taxon>
        <taxon>Coelurosauria</taxon>
        <taxon>Aves</taxon>
        <taxon>Neognathae</taxon>
        <taxon>Neoaves</taxon>
        <taxon>Aequornithes</taxon>
        <taxon>Ciconiiformes</taxon>
        <taxon>Ciconiidae</taxon>
        <taxon>Mycteria</taxon>
    </lineage>
</organism>
<evidence type="ECO:0000256" key="2">
    <source>
        <dbReference type="ARBA" id="ARBA00022695"/>
    </source>
</evidence>
<keyword evidence="6" id="KW-0695">RNA-directed DNA polymerase</keyword>
<dbReference type="GO" id="GO:0015074">
    <property type="term" value="P:DNA integration"/>
    <property type="evidence" value="ECO:0007669"/>
    <property type="project" value="InterPro"/>
</dbReference>
<dbReference type="InterPro" id="IPR036397">
    <property type="entry name" value="RNaseH_sf"/>
</dbReference>
<dbReference type="InterPro" id="IPR002156">
    <property type="entry name" value="RNaseH_domain"/>
</dbReference>
<dbReference type="Gene3D" id="3.30.420.10">
    <property type="entry name" value="Ribonuclease H-like superfamily/Ribonuclease H"/>
    <property type="match status" value="2"/>
</dbReference>
<dbReference type="SUPFAM" id="SSF53098">
    <property type="entry name" value="Ribonuclease H-like"/>
    <property type="match status" value="2"/>
</dbReference>
<protein>
    <recommendedName>
        <fullName evidence="7">Integrase catalytic domain-containing protein</fullName>
    </recommendedName>
</protein>
<dbReference type="InterPro" id="IPR043502">
    <property type="entry name" value="DNA/RNA_pol_sf"/>
</dbReference>
<dbReference type="InterPro" id="IPR021109">
    <property type="entry name" value="Peptidase_aspartic_dom_sf"/>
</dbReference>
<dbReference type="PROSITE" id="PS50994">
    <property type="entry name" value="INTEGRASE"/>
    <property type="match status" value="1"/>
</dbReference>
<dbReference type="EMBL" id="JAUNZN010000018">
    <property type="protein sequence ID" value="KAK4810985.1"/>
    <property type="molecule type" value="Genomic_DNA"/>
</dbReference>
<dbReference type="Proteomes" id="UP001333110">
    <property type="component" value="Unassembled WGS sequence"/>
</dbReference>
<dbReference type="SUPFAM" id="SSF56672">
    <property type="entry name" value="DNA/RNA polymerases"/>
    <property type="match status" value="1"/>
</dbReference>
<dbReference type="Pfam" id="PF00075">
    <property type="entry name" value="RNase_H"/>
    <property type="match status" value="1"/>
</dbReference>
<gene>
    <name evidence="8" type="ORF">QYF61_014457</name>
</gene>
<evidence type="ECO:0000259" key="7">
    <source>
        <dbReference type="PROSITE" id="PS50994"/>
    </source>
</evidence>
<proteinExistence type="predicted"/>
<sequence>MLPISLFQSEYNGPRIVCIPDSKTVGVDLESPLVLSARGSRLLALLSQHRSSQVTTCSPGRRLKCFRTSRSSLRDRDQEEERDKWVYWTVWIRWPGTSDPQEYKALVDTGTQCTLMPSSYIGAESICICGVTGGSQQLTVLEAEVSLTGNEWQKHPIVTGPEAPCILGIDYLRRGYFKDPKGYRWASGIAALETEEIEQLSTLPGLSEDPSVVGLLRVKEQQVLIATTTVHRRQYRTNRDSLIPIHKLIRRLESQGVISKTCSPFNSPIRPVQKSNGAEWRLTVDYHGLNEVTPAPSAVQIKQEIVHAVALGPVQAGKDVKNLCSTPQLGRMALPGASGRKHQGRLEVLKHNSPWHPDCRCWAGCSKGGSPLHIMQLMLHGVEWVALITQRAQKGNPNRPGILEVIMDWPGGKDFGISQEEDVTRAEEAPLYNKLPENEKQYALFTDGSCCIVGKHRRWKAAWPVLYLYTDSWIVPNALWGWLQQWKQNNWQHRGKPIWAAALWQDIAAWVENLVVKVHHIDAHVPKDLATEEHQNNQQVDQAAKIEVAQVDLDWQQKGHQGRDATCRWARDRGVDLTMDTIAQVTHECETCAATKQAKQLKPLWAMAEIEIWGGLADLYHITLPQTHQGKCHVLIRVEATTGWLETYPVPHATTRNTILGLEKQVLWQHGTPERIESDNGTRFQNNLIDTWAKKHGIEWDYLKLNHMTKSIVQTLLEL</sequence>
<accession>A0AAN7N945</accession>
<reference evidence="8 9" key="1">
    <citation type="journal article" date="2023" name="J. Hered.">
        <title>Chromosome-level genome of the wood stork (Mycteria americana) provides insight into avian chromosome evolution.</title>
        <authorList>
            <person name="Flamio R. Jr."/>
            <person name="Ramstad K.M."/>
        </authorList>
    </citation>
    <scope>NUCLEOTIDE SEQUENCE [LARGE SCALE GENOMIC DNA]</scope>
    <source>
        <strain evidence="8">JAX WOST 10</strain>
    </source>
</reference>
<keyword evidence="5" id="KW-0378">Hydrolase</keyword>
<dbReference type="PANTHER" id="PTHR37984">
    <property type="entry name" value="PROTEIN CBG26694"/>
    <property type="match status" value="1"/>
</dbReference>